<organism evidence="7 8">
    <name type="scientific">Gregarina niphandrodes</name>
    <name type="common">Septate eugregarine</name>
    <dbReference type="NCBI Taxonomy" id="110365"/>
    <lineage>
        <taxon>Eukaryota</taxon>
        <taxon>Sar</taxon>
        <taxon>Alveolata</taxon>
        <taxon>Apicomplexa</taxon>
        <taxon>Conoidasida</taxon>
        <taxon>Gregarinasina</taxon>
        <taxon>Eugregarinorida</taxon>
        <taxon>Gregarinidae</taxon>
        <taxon>Gregarina</taxon>
    </lineage>
</organism>
<dbReference type="VEuPathDB" id="CryptoDB:GNI_171720"/>
<proteinExistence type="predicted"/>
<dbReference type="eggNOG" id="KOG0706">
    <property type="taxonomic scope" value="Eukaryota"/>
</dbReference>
<evidence type="ECO:0000256" key="4">
    <source>
        <dbReference type="ARBA" id="ARBA00022833"/>
    </source>
</evidence>
<evidence type="ECO:0000313" key="8">
    <source>
        <dbReference type="Proteomes" id="UP000019763"/>
    </source>
</evidence>
<dbReference type="CDD" id="cd08831">
    <property type="entry name" value="ArfGap_ArfGap2_3_like"/>
    <property type="match status" value="1"/>
</dbReference>
<dbReference type="EMBL" id="AFNH02001287">
    <property type="protein sequence ID" value="EZG43443.1"/>
    <property type="molecule type" value="Genomic_DNA"/>
</dbReference>
<dbReference type="PANTHER" id="PTHR45686">
    <property type="entry name" value="ADP-RIBOSYLATION FACTOR GTPASE ACTIVATING PROTEIN 3, ISOFORM H-RELATED"/>
    <property type="match status" value="1"/>
</dbReference>
<dbReference type="GO" id="GO:0005096">
    <property type="term" value="F:GTPase activator activity"/>
    <property type="evidence" value="ECO:0007669"/>
    <property type="project" value="UniProtKB-KW"/>
</dbReference>
<dbReference type="GO" id="GO:0008270">
    <property type="term" value="F:zinc ion binding"/>
    <property type="evidence" value="ECO:0007669"/>
    <property type="project" value="UniProtKB-KW"/>
</dbReference>
<dbReference type="InterPro" id="IPR001164">
    <property type="entry name" value="ArfGAP_dom"/>
</dbReference>
<dbReference type="PRINTS" id="PR00405">
    <property type="entry name" value="REVINTRACTNG"/>
</dbReference>
<dbReference type="GO" id="GO:0000139">
    <property type="term" value="C:Golgi membrane"/>
    <property type="evidence" value="ECO:0007669"/>
    <property type="project" value="GOC"/>
</dbReference>
<protein>
    <submittedName>
        <fullName evidence="7">Arf GTPase activator</fullName>
    </submittedName>
</protein>
<evidence type="ECO:0000256" key="2">
    <source>
        <dbReference type="ARBA" id="ARBA00022723"/>
    </source>
</evidence>
<dbReference type="AlphaFoldDB" id="A0A023AYD5"/>
<dbReference type="SMART" id="SM00105">
    <property type="entry name" value="ArfGap"/>
    <property type="match status" value="1"/>
</dbReference>
<dbReference type="OrthoDB" id="10266696at2759"/>
<keyword evidence="4" id="KW-0862">Zinc</keyword>
<dbReference type="InterPro" id="IPR037278">
    <property type="entry name" value="ARFGAP/RecO"/>
</dbReference>
<dbReference type="PROSITE" id="PS50115">
    <property type="entry name" value="ARFGAP"/>
    <property type="match status" value="1"/>
</dbReference>
<sequence length="328" mass="35892">MESLPLLLQPDSKGLISDKQRDDFFNQLKHQNPSNRICFDCGGRNPTWISTSYGIFLCLACSGHHRNLGSKISFVRSITLDTIKVEEAVRVYLGGNLKAKTFFSELGMGLDDKPVDYRSKAAERYRIQLDAATAEMMKNHFPDLVTTKIHAVDQRVDDSDDDSGFLSDASGDEEIVVAKPAATDLTDSVMRVAKPKAAAVDDFDFDFDNAFEAGVKKTSTQEPPKRFAVPQVTVTKSTTDVVRDNGSEDDGAPLSKFKNAQAISSDALFGGGDNPADDELSTRLAILRENAVQKASEVAVFAQGAFREAADWFSRVSGQNFSNNAFQP</sequence>
<keyword evidence="1" id="KW-0343">GTPase activation</keyword>
<feature type="domain" description="Arf-GAP" evidence="6">
    <location>
        <begin position="22"/>
        <end position="126"/>
    </location>
</feature>
<dbReference type="Gene3D" id="1.10.220.150">
    <property type="entry name" value="Arf GTPase activating protein"/>
    <property type="match status" value="1"/>
</dbReference>
<evidence type="ECO:0000256" key="5">
    <source>
        <dbReference type="PROSITE-ProRule" id="PRU00288"/>
    </source>
</evidence>
<dbReference type="SUPFAM" id="SSF57863">
    <property type="entry name" value="ArfGap/RecO-like zinc finger"/>
    <property type="match status" value="1"/>
</dbReference>
<gene>
    <name evidence="7" type="ORF">GNI_171720</name>
</gene>
<accession>A0A023AYD5</accession>
<dbReference type="Pfam" id="PF01412">
    <property type="entry name" value="ArfGap"/>
    <property type="match status" value="1"/>
</dbReference>
<dbReference type="GO" id="GO:0048205">
    <property type="term" value="P:COPI coating of Golgi vesicle"/>
    <property type="evidence" value="ECO:0007669"/>
    <property type="project" value="TreeGrafter"/>
</dbReference>
<reference evidence="7" key="1">
    <citation type="submission" date="2013-12" db="EMBL/GenBank/DDBJ databases">
        <authorList>
            <person name="Omoto C.K."/>
            <person name="Sibley D."/>
            <person name="Venepally P."/>
            <person name="Hadjithomas M."/>
            <person name="Karamycheva S."/>
            <person name="Brunk B."/>
            <person name="Roos D."/>
            <person name="Caler E."/>
            <person name="Lorenzi H."/>
        </authorList>
    </citation>
    <scope>NUCLEOTIDE SEQUENCE</scope>
</reference>
<dbReference type="RefSeq" id="XP_011133327.1">
    <property type="nucleotide sequence ID" value="XM_011135025.1"/>
</dbReference>
<dbReference type="InterPro" id="IPR038508">
    <property type="entry name" value="ArfGAP_dom_sf"/>
</dbReference>
<dbReference type="GeneID" id="22915870"/>
<keyword evidence="2" id="KW-0479">Metal-binding</keyword>
<name>A0A023AYD5_GRENI</name>
<keyword evidence="3 5" id="KW-0863">Zinc-finger</keyword>
<evidence type="ECO:0000313" key="7">
    <source>
        <dbReference type="EMBL" id="EZG43443.1"/>
    </source>
</evidence>
<dbReference type="Proteomes" id="UP000019763">
    <property type="component" value="Unassembled WGS sequence"/>
</dbReference>
<dbReference type="PANTHER" id="PTHR45686:SF4">
    <property type="entry name" value="ADP-RIBOSYLATION FACTOR GTPASE ACTIVATING PROTEIN 3, ISOFORM H"/>
    <property type="match status" value="1"/>
</dbReference>
<evidence type="ECO:0000259" key="6">
    <source>
        <dbReference type="PROSITE" id="PS50115"/>
    </source>
</evidence>
<keyword evidence="8" id="KW-1185">Reference proteome</keyword>
<evidence type="ECO:0000256" key="3">
    <source>
        <dbReference type="ARBA" id="ARBA00022771"/>
    </source>
</evidence>
<comment type="caution">
    <text evidence="7">The sequence shown here is derived from an EMBL/GenBank/DDBJ whole genome shotgun (WGS) entry which is preliminary data.</text>
</comment>
<evidence type="ECO:0000256" key="1">
    <source>
        <dbReference type="ARBA" id="ARBA00022468"/>
    </source>
</evidence>